<dbReference type="AlphaFoldDB" id="A0A1F6VR90"/>
<protein>
    <recommendedName>
        <fullName evidence="4">Baseplate protein J-like domain-containing protein</fullName>
    </recommendedName>
</protein>
<keyword evidence="1" id="KW-1133">Transmembrane helix</keyword>
<dbReference type="STRING" id="1801752.A3J61_00445"/>
<proteinExistence type="predicted"/>
<evidence type="ECO:0000256" key="1">
    <source>
        <dbReference type="SAM" id="Phobius"/>
    </source>
</evidence>
<gene>
    <name evidence="2" type="ORF">A3J61_00445</name>
</gene>
<reference evidence="2 3" key="1">
    <citation type="journal article" date="2016" name="Nat. Commun.">
        <title>Thousands of microbial genomes shed light on interconnected biogeochemical processes in an aquifer system.</title>
        <authorList>
            <person name="Anantharaman K."/>
            <person name="Brown C.T."/>
            <person name="Hug L.A."/>
            <person name="Sharon I."/>
            <person name="Castelle C.J."/>
            <person name="Probst A.J."/>
            <person name="Thomas B.C."/>
            <person name="Singh A."/>
            <person name="Wilkins M.J."/>
            <person name="Karaoz U."/>
            <person name="Brodie E.L."/>
            <person name="Williams K.H."/>
            <person name="Hubbard S.S."/>
            <person name="Banfield J.F."/>
        </authorList>
    </citation>
    <scope>NUCLEOTIDE SEQUENCE [LARGE SCALE GENOMIC DNA]</scope>
</reference>
<comment type="caution">
    <text evidence="2">The sequence shown here is derived from an EMBL/GenBank/DDBJ whole genome shotgun (WGS) entry which is preliminary data.</text>
</comment>
<feature type="transmembrane region" description="Helical" evidence="1">
    <location>
        <begin position="40"/>
        <end position="61"/>
    </location>
</feature>
<keyword evidence="1" id="KW-0812">Transmembrane</keyword>
<evidence type="ECO:0000313" key="3">
    <source>
        <dbReference type="Proteomes" id="UP000179686"/>
    </source>
</evidence>
<keyword evidence="1" id="KW-0472">Membrane</keyword>
<evidence type="ECO:0008006" key="4">
    <source>
        <dbReference type="Google" id="ProtNLM"/>
    </source>
</evidence>
<dbReference type="EMBL" id="MFUC01000010">
    <property type="protein sequence ID" value="OGI72180.1"/>
    <property type="molecule type" value="Genomic_DNA"/>
</dbReference>
<evidence type="ECO:0000313" key="2">
    <source>
        <dbReference type="EMBL" id="OGI72180.1"/>
    </source>
</evidence>
<accession>A0A1F6VR90</accession>
<dbReference type="Proteomes" id="UP000179686">
    <property type="component" value="Unassembled WGS sequence"/>
</dbReference>
<sequence>MKNLDLNENNVPVDILSHKDFAPLDEEIIEVQAKDRRKTILTIVGISTTLVFLFFYVGHIFSTATVEIKKSRADFKFSNTVILANQTTTSELPFAVVEVTDTHRESIIPDVVNSSPKKAVGSVVIYNSHNKSKINLKKGTVFIASNNIKFVSDTAVVLPGYTLDSAKQIIPGQVIVKITAQNQGSASNIGNADLILANYQSQKAKIYARTNEVIAGGADQMAYGLSDELKKSVSSKIDEALKKSLFIKAGAEIPDEYILYIDMFVYSPKNLIISGTPQTLDVSKEASLIAYVMKRKDIEKLIKSKLEITEPANPQYLGIENLEVKLVSLPTDLKNPQTLQLNFTGEGQVVSYIDTTDLAKQVSNLRVKNAKRLLASIPSLESYKIAIKPNYLRIMPKSSKQIKVIDVYSN</sequence>
<organism evidence="2 3">
    <name type="scientific">Candidatus Nomurabacteria bacterium RIFCSPHIGHO2_02_FULL_38_15</name>
    <dbReference type="NCBI Taxonomy" id="1801752"/>
    <lineage>
        <taxon>Bacteria</taxon>
        <taxon>Candidatus Nomuraibacteriota</taxon>
    </lineage>
</organism>
<name>A0A1F6VR90_9BACT</name>